<accession>A0A2T3FMB8</accession>
<feature type="domain" description="SIS" evidence="5">
    <location>
        <begin position="129"/>
        <end position="265"/>
    </location>
</feature>
<feature type="domain" description="HTH rpiR-type" evidence="4">
    <location>
        <begin position="3"/>
        <end position="79"/>
    </location>
</feature>
<evidence type="ECO:0000256" key="3">
    <source>
        <dbReference type="ARBA" id="ARBA00023163"/>
    </source>
</evidence>
<keyword evidence="3" id="KW-0804">Transcription</keyword>
<name>A0A2T3FMB8_9CLOT</name>
<dbReference type="EMBL" id="PYLO01000004">
    <property type="protein sequence ID" value="PST36412.1"/>
    <property type="molecule type" value="Genomic_DNA"/>
</dbReference>
<evidence type="ECO:0000259" key="5">
    <source>
        <dbReference type="PROSITE" id="PS51464"/>
    </source>
</evidence>
<comment type="caution">
    <text evidence="6">The sequence shown here is derived from an EMBL/GenBank/DDBJ whole genome shotgun (WGS) entry which is preliminary data.</text>
</comment>
<dbReference type="AlphaFoldDB" id="A0A2T3FMB8"/>
<dbReference type="PANTHER" id="PTHR30514">
    <property type="entry name" value="GLUCOKINASE"/>
    <property type="match status" value="1"/>
</dbReference>
<dbReference type="CDD" id="cd05013">
    <property type="entry name" value="SIS_RpiR"/>
    <property type="match status" value="1"/>
</dbReference>
<reference evidence="6 7" key="1">
    <citation type="submission" date="2018-03" db="EMBL/GenBank/DDBJ databases">
        <title>Lachnoclostridium SNUG30386 gen.nov., sp.nov., isolated from human faeces.</title>
        <authorList>
            <person name="Seo B."/>
            <person name="Jeon K."/>
            <person name="Ko G."/>
        </authorList>
    </citation>
    <scope>NUCLEOTIDE SEQUENCE [LARGE SCALE GENOMIC DNA]</scope>
    <source>
        <strain evidence="6 7">SNUG30386</strain>
    </source>
</reference>
<protein>
    <submittedName>
        <fullName evidence="6">MurR/RpiR family transcriptional regulator</fullName>
    </submittedName>
</protein>
<dbReference type="SUPFAM" id="SSF46689">
    <property type="entry name" value="Homeodomain-like"/>
    <property type="match status" value="1"/>
</dbReference>
<dbReference type="Gene3D" id="3.40.50.10490">
    <property type="entry name" value="Glucose-6-phosphate isomerase like protein, domain 1"/>
    <property type="match status" value="1"/>
</dbReference>
<keyword evidence="2" id="KW-0238">DNA-binding</keyword>
<dbReference type="InterPro" id="IPR035472">
    <property type="entry name" value="RpiR-like_SIS"/>
</dbReference>
<dbReference type="SUPFAM" id="SSF53697">
    <property type="entry name" value="SIS domain"/>
    <property type="match status" value="1"/>
</dbReference>
<dbReference type="GO" id="GO:0003677">
    <property type="term" value="F:DNA binding"/>
    <property type="evidence" value="ECO:0007669"/>
    <property type="project" value="UniProtKB-KW"/>
</dbReference>
<dbReference type="GO" id="GO:1901135">
    <property type="term" value="P:carbohydrate derivative metabolic process"/>
    <property type="evidence" value="ECO:0007669"/>
    <property type="project" value="InterPro"/>
</dbReference>
<evidence type="ECO:0000313" key="7">
    <source>
        <dbReference type="Proteomes" id="UP000241048"/>
    </source>
</evidence>
<dbReference type="PROSITE" id="PS51464">
    <property type="entry name" value="SIS"/>
    <property type="match status" value="1"/>
</dbReference>
<evidence type="ECO:0000256" key="2">
    <source>
        <dbReference type="ARBA" id="ARBA00023125"/>
    </source>
</evidence>
<dbReference type="InterPro" id="IPR000281">
    <property type="entry name" value="HTH_RpiR"/>
</dbReference>
<dbReference type="InterPro" id="IPR046348">
    <property type="entry name" value="SIS_dom_sf"/>
</dbReference>
<evidence type="ECO:0000259" key="4">
    <source>
        <dbReference type="PROSITE" id="PS51071"/>
    </source>
</evidence>
<dbReference type="Gene3D" id="1.10.10.10">
    <property type="entry name" value="Winged helix-like DNA-binding domain superfamily/Winged helix DNA-binding domain"/>
    <property type="match status" value="1"/>
</dbReference>
<dbReference type="RefSeq" id="WP_107001331.1">
    <property type="nucleotide sequence ID" value="NZ_DBFCCR010000016.1"/>
</dbReference>
<dbReference type="PANTHER" id="PTHR30514:SF18">
    <property type="entry name" value="RPIR-FAMILY TRANSCRIPTIONAL REGULATOR"/>
    <property type="match status" value="1"/>
</dbReference>
<dbReference type="InterPro" id="IPR036388">
    <property type="entry name" value="WH-like_DNA-bd_sf"/>
</dbReference>
<dbReference type="GO" id="GO:0097367">
    <property type="term" value="F:carbohydrate derivative binding"/>
    <property type="evidence" value="ECO:0007669"/>
    <property type="project" value="InterPro"/>
</dbReference>
<dbReference type="GO" id="GO:0003700">
    <property type="term" value="F:DNA-binding transcription factor activity"/>
    <property type="evidence" value="ECO:0007669"/>
    <property type="project" value="InterPro"/>
</dbReference>
<dbReference type="InterPro" id="IPR047640">
    <property type="entry name" value="RpiR-like"/>
</dbReference>
<organism evidence="6 7">
    <name type="scientific">Clostridium fessum</name>
    <dbReference type="NCBI Taxonomy" id="2126740"/>
    <lineage>
        <taxon>Bacteria</taxon>
        <taxon>Bacillati</taxon>
        <taxon>Bacillota</taxon>
        <taxon>Clostridia</taxon>
        <taxon>Eubacteriales</taxon>
        <taxon>Clostridiaceae</taxon>
        <taxon>Clostridium</taxon>
    </lineage>
</organism>
<dbReference type="PROSITE" id="PS51071">
    <property type="entry name" value="HTH_RPIR"/>
    <property type="match status" value="1"/>
</dbReference>
<dbReference type="Proteomes" id="UP000241048">
    <property type="component" value="Unassembled WGS sequence"/>
</dbReference>
<keyword evidence="1" id="KW-0805">Transcription regulation</keyword>
<keyword evidence="7" id="KW-1185">Reference proteome</keyword>
<evidence type="ECO:0000313" key="6">
    <source>
        <dbReference type="EMBL" id="PST36412.1"/>
    </source>
</evidence>
<dbReference type="Pfam" id="PF01418">
    <property type="entry name" value="HTH_6"/>
    <property type="match status" value="1"/>
</dbReference>
<dbReference type="PROSITE" id="PS00356">
    <property type="entry name" value="HTH_LACI_1"/>
    <property type="match status" value="1"/>
</dbReference>
<dbReference type="InterPro" id="IPR009057">
    <property type="entry name" value="Homeodomain-like_sf"/>
</dbReference>
<dbReference type="Pfam" id="PF01380">
    <property type="entry name" value="SIS"/>
    <property type="match status" value="1"/>
</dbReference>
<sequence length="288" mass="32378">MGNEVLEQIIKIKDAVPKKQRILCNYLALNYEKIGVMTVAELAENAGVGSTTVMRLVQLLGFDSYTTFKKALAQESLLKNTTPYRSLRQEFSRTSETASRDTFHMAIADGIQVLENLCTPSNISQFEAAIQLMLESDQLYILGMRSSKALALYFEYVAERFYPHIRQLSREEEFVYDRIAINTTPKDVLLVYSVWPCTKKTIRVAELAHNLGIPMILITNTSLNPLVKIADVVIDTNSVNHPSGDTALMLVTEALMSELGRRTAPESTKNIEKIEQALNDNGLILWEN</sequence>
<gene>
    <name evidence="6" type="ORF">C7U56_11465</name>
</gene>
<dbReference type="InterPro" id="IPR001347">
    <property type="entry name" value="SIS_dom"/>
</dbReference>
<evidence type="ECO:0000256" key="1">
    <source>
        <dbReference type="ARBA" id="ARBA00023015"/>
    </source>
</evidence>
<proteinExistence type="predicted"/>